<comment type="subcellular location">
    <subcellularLocation>
        <location evidence="1">Cell membrane</location>
        <topology evidence="1">Multi-pass membrane protein</topology>
    </subcellularLocation>
</comment>
<dbReference type="SUPFAM" id="SSF109755">
    <property type="entry name" value="PhoU-like"/>
    <property type="match status" value="1"/>
</dbReference>
<keyword evidence="8" id="KW-1185">Reference proteome</keyword>
<dbReference type="Proteomes" id="UP001500298">
    <property type="component" value="Unassembled WGS sequence"/>
</dbReference>
<feature type="transmembrane region" description="Helical" evidence="6">
    <location>
        <begin position="137"/>
        <end position="156"/>
    </location>
</feature>
<sequence>MDYSFLNFLNFLGALGLVIYGMRTMNEGLKNVTEDKIREVVSTMASTPIIGVFIGFLVTAFIQSSSVTTVMAVGFTNASLLSLQQGISIVLGANIGTTVTAWMISILGFQVNISKLAMGLLVIAVPMYLSQKSQFKSWGEVLAGFSLFFLGIAAMQDSVPALSLAQVSFLQDLTHYGIWSIMLFVLVGFLITIVMQSSSAAMAFTLVLCSEGMIPFDVAAAMVIGENIGTTITANLAALVSNTNAKRVARAHFIINFLGSIWAVAVLPWMLDGIDYIMLNYTDYGMPEVNNPLAITVGLSLFHSLFNIVNVFVMLNFNTLLEAFASQLVPQRVQDLEDTSEELVYVNTSQIYTLDAAITDVKKEYDLMAKDIKAATEACRDMLLLSEEHKQERDRAMQFVRKVELKFDKREVELFDYLIKVADKSSLSEVAAIEIRSLIRILHDLERITDVFKSMSYVVEKRYGGHVWLLEDQQKEIAEYFDIVQEALDLMIVNMNKGYGRVRMDDALDLEKKINNCRRSLRKKNMKRISKVSDGGALLAYNDLISSIERIGDHILGVSKAVAGLVD</sequence>
<proteinExistence type="predicted"/>
<dbReference type="PANTHER" id="PTHR10010:SF46">
    <property type="entry name" value="SODIUM-DEPENDENT PHOSPHATE TRANSPORT PROTEIN 2B"/>
    <property type="match status" value="1"/>
</dbReference>
<comment type="caution">
    <text evidence="7">The sequence shown here is derived from an EMBL/GenBank/DDBJ whole genome shotgun (WGS) entry which is preliminary data.</text>
</comment>
<feature type="transmembrane region" description="Helical" evidence="6">
    <location>
        <begin position="5"/>
        <end position="22"/>
    </location>
</feature>
<keyword evidence="4 6" id="KW-1133">Transmembrane helix</keyword>
<dbReference type="RefSeq" id="WP_345371491.1">
    <property type="nucleotide sequence ID" value="NZ_BAABJX010000032.1"/>
</dbReference>
<dbReference type="NCBIfam" id="NF037997">
    <property type="entry name" value="Na_Pi_symport"/>
    <property type="match status" value="1"/>
</dbReference>
<dbReference type="InterPro" id="IPR004633">
    <property type="entry name" value="NaPi_cotrn-rel/YqeW-like"/>
</dbReference>
<protein>
    <submittedName>
        <fullName evidence="7">Na/Pi cotransporter family protein</fullName>
    </submittedName>
</protein>
<reference evidence="8" key="1">
    <citation type="journal article" date="2019" name="Int. J. Syst. Evol. Microbiol.">
        <title>The Global Catalogue of Microorganisms (GCM) 10K type strain sequencing project: providing services to taxonomists for standard genome sequencing and annotation.</title>
        <authorList>
            <consortium name="The Broad Institute Genomics Platform"/>
            <consortium name="The Broad Institute Genome Sequencing Center for Infectious Disease"/>
            <person name="Wu L."/>
            <person name="Ma J."/>
        </authorList>
    </citation>
    <scope>NUCLEOTIDE SEQUENCE [LARGE SCALE GENOMIC DNA]</scope>
    <source>
        <strain evidence="8">JCM 18326</strain>
    </source>
</reference>
<feature type="transmembrane region" description="Helical" evidence="6">
    <location>
        <begin position="49"/>
        <end position="75"/>
    </location>
</feature>
<feature type="transmembrane region" description="Helical" evidence="6">
    <location>
        <begin position="253"/>
        <end position="271"/>
    </location>
</feature>
<dbReference type="InterPro" id="IPR003841">
    <property type="entry name" value="Na/Pi_transpt"/>
</dbReference>
<name>A0ABP9DAP5_9BACT</name>
<keyword evidence="3 6" id="KW-0812">Transmembrane</keyword>
<keyword evidence="5 6" id="KW-0472">Membrane</keyword>
<dbReference type="PANTHER" id="PTHR10010">
    <property type="entry name" value="SOLUTE CARRIER FAMILY 34 SODIUM PHOSPHATE , MEMBER 2-RELATED"/>
    <property type="match status" value="1"/>
</dbReference>
<accession>A0ABP9DAP5</accession>
<evidence type="ECO:0000256" key="2">
    <source>
        <dbReference type="ARBA" id="ARBA00022475"/>
    </source>
</evidence>
<evidence type="ECO:0000256" key="5">
    <source>
        <dbReference type="ARBA" id="ARBA00023136"/>
    </source>
</evidence>
<evidence type="ECO:0000256" key="1">
    <source>
        <dbReference type="ARBA" id="ARBA00004651"/>
    </source>
</evidence>
<dbReference type="Pfam" id="PF02690">
    <property type="entry name" value="Na_Pi_cotrans"/>
    <property type="match status" value="2"/>
</dbReference>
<dbReference type="NCBIfam" id="TIGR00704">
    <property type="entry name" value="NaPi_cotrn_rel"/>
    <property type="match status" value="1"/>
</dbReference>
<evidence type="ECO:0000313" key="8">
    <source>
        <dbReference type="Proteomes" id="UP001500298"/>
    </source>
</evidence>
<dbReference type="EMBL" id="BAABJX010000032">
    <property type="protein sequence ID" value="GAA4835111.1"/>
    <property type="molecule type" value="Genomic_DNA"/>
</dbReference>
<feature type="transmembrane region" description="Helical" evidence="6">
    <location>
        <begin position="113"/>
        <end position="130"/>
    </location>
</feature>
<evidence type="ECO:0000256" key="6">
    <source>
        <dbReference type="SAM" id="Phobius"/>
    </source>
</evidence>
<feature type="transmembrane region" description="Helical" evidence="6">
    <location>
        <begin position="176"/>
        <end position="195"/>
    </location>
</feature>
<evidence type="ECO:0000256" key="4">
    <source>
        <dbReference type="ARBA" id="ARBA00022989"/>
    </source>
</evidence>
<gene>
    <name evidence="7" type="ORF">GCM10023331_20410</name>
</gene>
<feature type="transmembrane region" description="Helical" evidence="6">
    <location>
        <begin position="291"/>
        <end position="315"/>
    </location>
</feature>
<organism evidence="7 8">
    <name type="scientific">Algivirga pacifica</name>
    <dbReference type="NCBI Taxonomy" id="1162670"/>
    <lineage>
        <taxon>Bacteria</taxon>
        <taxon>Pseudomonadati</taxon>
        <taxon>Bacteroidota</taxon>
        <taxon>Cytophagia</taxon>
        <taxon>Cytophagales</taxon>
        <taxon>Flammeovirgaceae</taxon>
        <taxon>Algivirga</taxon>
    </lineage>
</organism>
<feature type="transmembrane region" description="Helical" evidence="6">
    <location>
        <begin position="87"/>
        <end position="107"/>
    </location>
</feature>
<dbReference type="Gene3D" id="1.20.58.220">
    <property type="entry name" value="Phosphate transport system protein phou homolog 2, domain 2"/>
    <property type="match status" value="1"/>
</dbReference>
<evidence type="ECO:0000313" key="7">
    <source>
        <dbReference type="EMBL" id="GAA4835111.1"/>
    </source>
</evidence>
<keyword evidence="2" id="KW-1003">Cell membrane</keyword>
<dbReference type="InterPro" id="IPR038078">
    <property type="entry name" value="PhoU-like_sf"/>
</dbReference>
<evidence type="ECO:0000256" key="3">
    <source>
        <dbReference type="ARBA" id="ARBA00022692"/>
    </source>
</evidence>